<comment type="subcellular location">
    <subcellularLocation>
        <location evidence="1">Cell membrane</location>
        <topology evidence="1">Multi-pass membrane protein</topology>
    </subcellularLocation>
</comment>
<feature type="transmembrane region" description="Helical" evidence="6">
    <location>
        <begin position="150"/>
        <end position="170"/>
    </location>
</feature>
<keyword evidence="3 6" id="KW-0812">Transmembrane</keyword>
<evidence type="ECO:0000256" key="1">
    <source>
        <dbReference type="ARBA" id="ARBA00004651"/>
    </source>
</evidence>
<protein>
    <submittedName>
        <fullName evidence="7">Uncharacterized protein</fullName>
    </submittedName>
</protein>
<dbReference type="GO" id="GO:0005886">
    <property type="term" value="C:plasma membrane"/>
    <property type="evidence" value="ECO:0007669"/>
    <property type="project" value="UniProtKB-SubCell"/>
</dbReference>
<keyword evidence="5 6" id="KW-0472">Membrane</keyword>
<evidence type="ECO:0000256" key="6">
    <source>
        <dbReference type="SAM" id="Phobius"/>
    </source>
</evidence>
<dbReference type="EMBL" id="JACEFF010000086">
    <property type="protein sequence ID" value="KAH9644376.1"/>
    <property type="molecule type" value="Genomic_DNA"/>
</dbReference>
<evidence type="ECO:0000256" key="2">
    <source>
        <dbReference type="ARBA" id="ARBA00022475"/>
    </source>
</evidence>
<evidence type="ECO:0000256" key="4">
    <source>
        <dbReference type="ARBA" id="ARBA00022989"/>
    </source>
</evidence>
<dbReference type="GO" id="GO:0050909">
    <property type="term" value="P:sensory perception of taste"/>
    <property type="evidence" value="ECO:0007669"/>
    <property type="project" value="InterPro"/>
</dbReference>
<reference evidence="7" key="1">
    <citation type="journal article" date="2021" name="G3 (Bethesda)">
        <title>Genome and transcriptome analysis of the beet armyworm Spodoptera exigua reveals targets for pest control. .</title>
        <authorList>
            <person name="Simon S."/>
            <person name="Breeschoten T."/>
            <person name="Jansen H.J."/>
            <person name="Dirks R.P."/>
            <person name="Schranz M.E."/>
            <person name="Ros V.I.D."/>
        </authorList>
    </citation>
    <scope>NUCLEOTIDE SEQUENCE</scope>
    <source>
        <strain evidence="7">TB_SE_WUR_2020</strain>
    </source>
</reference>
<dbReference type="AlphaFoldDB" id="A0A922MX99"/>
<comment type="caution">
    <text evidence="7">The sequence shown here is derived from an EMBL/GenBank/DDBJ whole genome shotgun (WGS) entry which is preliminary data.</text>
</comment>
<evidence type="ECO:0000313" key="7">
    <source>
        <dbReference type="EMBL" id="KAH9644376.1"/>
    </source>
</evidence>
<organism evidence="7 8">
    <name type="scientific">Spodoptera exigua</name>
    <name type="common">Beet armyworm</name>
    <name type="synonym">Noctua fulgens</name>
    <dbReference type="NCBI Taxonomy" id="7107"/>
    <lineage>
        <taxon>Eukaryota</taxon>
        <taxon>Metazoa</taxon>
        <taxon>Ecdysozoa</taxon>
        <taxon>Arthropoda</taxon>
        <taxon>Hexapoda</taxon>
        <taxon>Insecta</taxon>
        <taxon>Pterygota</taxon>
        <taxon>Neoptera</taxon>
        <taxon>Endopterygota</taxon>
        <taxon>Lepidoptera</taxon>
        <taxon>Glossata</taxon>
        <taxon>Ditrysia</taxon>
        <taxon>Noctuoidea</taxon>
        <taxon>Noctuidae</taxon>
        <taxon>Amphipyrinae</taxon>
        <taxon>Spodoptera</taxon>
    </lineage>
</organism>
<dbReference type="Proteomes" id="UP000814243">
    <property type="component" value="Unassembled WGS sequence"/>
</dbReference>
<keyword evidence="2" id="KW-1003">Cell membrane</keyword>
<evidence type="ECO:0000313" key="8">
    <source>
        <dbReference type="Proteomes" id="UP000814243"/>
    </source>
</evidence>
<keyword evidence="4 6" id="KW-1133">Transmembrane helix</keyword>
<accession>A0A922MX99</accession>
<gene>
    <name evidence="7" type="ORF">HF086_006404</name>
</gene>
<evidence type="ECO:0000256" key="3">
    <source>
        <dbReference type="ARBA" id="ARBA00022692"/>
    </source>
</evidence>
<proteinExistence type="predicted"/>
<evidence type="ECO:0000256" key="5">
    <source>
        <dbReference type="ARBA" id="ARBA00023136"/>
    </source>
</evidence>
<name>A0A922MX99_SPOEX</name>
<dbReference type="Pfam" id="PF08395">
    <property type="entry name" value="7tm_7"/>
    <property type="match status" value="1"/>
</dbReference>
<sequence length="173" mass="19603">MKGFFQTFVAQFWIAKNMVLLVYLSVQCENFGATLKNVYNTCVLILKAEQCTDVLLSKQNCLQWILATSVYNILSVCLWQIKNMSLVILQCIVCEKFYISIEDAQATCVQLLEDTKCSKHTRHFCNSIIRSNETFIKMTACGLFCIDATLPLSLAGIISNYVIVLLQFSLSKI</sequence>
<dbReference type="InterPro" id="IPR013604">
    <property type="entry name" value="7TM_chemorcpt"/>
</dbReference>